<dbReference type="STRING" id="3708.A0A078IBY8"/>
<dbReference type="EMBL" id="LK032727">
    <property type="protein sequence ID" value="CDY47632.1"/>
    <property type="molecule type" value="Genomic_DNA"/>
</dbReference>
<evidence type="ECO:0000256" key="1">
    <source>
        <dbReference type="SAM" id="MobiDB-lite"/>
    </source>
</evidence>
<dbReference type="PaxDb" id="3708-A0A078IBY8"/>
<feature type="region of interest" description="Disordered" evidence="1">
    <location>
        <begin position="1"/>
        <end position="69"/>
    </location>
</feature>
<protein>
    <submittedName>
        <fullName evidence="2">BnaC05g18880D protein</fullName>
    </submittedName>
</protein>
<dbReference type="SUPFAM" id="SSF50249">
    <property type="entry name" value="Nucleic acid-binding proteins"/>
    <property type="match status" value="1"/>
</dbReference>
<organism evidence="2 3">
    <name type="scientific">Brassica napus</name>
    <name type="common">Rape</name>
    <dbReference type="NCBI Taxonomy" id="3708"/>
    <lineage>
        <taxon>Eukaryota</taxon>
        <taxon>Viridiplantae</taxon>
        <taxon>Streptophyta</taxon>
        <taxon>Embryophyta</taxon>
        <taxon>Tracheophyta</taxon>
        <taxon>Spermatophyta</taxon>
        <taxon>Magnoliopsida</taxon>
        <taxon>eudicotyledons</taxon>
        <taxon>Gunneridae</taxon>
        <taxon>Pentapetalae</taxon>
        <taxon>rosids</taxon>
        <taxon>malvids</taxon>
        <taxon>Brassicales</taxon>
        <taxon>Brassicaceae</taxon>
        <taxon>Brassiceae</taxon>
        <taxon>Brassica</taxon>
    </lineage>
</organism>
<feature type="compositionally biased region" description="Polar residues" evidence="1">
    <location>
        <begin position="24"/>
        <end position="39"/>
    </location>
</feature>
<dbReference type="Proteomes" id="UP000028999">
    <property type="component" value="Unassembled WGS sequence"/>
</dbReference>
<evidence type="ECO:0000313" key="2">
    <source>
        <dbReference type="EMBL" id="CDY47632.1"/>
    </source>
</evidence>
<evidence type="ECO:0000313" key="3">
    <source>
        <dbReference type="Proteomes" id="UP000028999"/>
    </source>
</evidence>
<gene>
    <name evidence="2" type="primary">BnaC05g18880D</name>
    <name evidence="2" type="ORF">GSBRNA2T00087851001</name>
</gene>
<accession>A0A078IBY8</accession>
<reference evidence="2 3" key="1">
    <citation type="journal article" date="2014" name="Science">
        <title>Plant genetics. Early allopolyploid evolution in the post-Neolithic Brassica napus oilseed genome.</title>
        <authorList>
            <person name="Chalhoub B."/>
            <person name="Denoeud F."/>
            <person name="Liu S."/>
            <person name="Parkin I.A."/>
            <person name="Tang H."/>
            <person name="Wang X."/>
            <person name="Chiquet J."/>
            <person name="Belcram H."/>
            <person name="Tong C."/>
            <person name="Samans B."/>
            <person name="Correa M."/>
            <person name="Da Silva C."/>
            <person name="Just J."/>
            <person name="Falentin C."/>
            <person name="Koh C.S."/>
            <person name="Le Clainche I."/>
            <person name="Bernard M."/>
            <person name="Bento P."/>
            <person name="Noel B."/>
            <person name="Labadie K."/>
            <person name="Alberti A."/>
            <person name="Charles M."/>
            <person name="Arnaud D."/>
            <person name="Guo H."/>
            <person name="Daviaud C."/>
            <person name="Alamery S."/>
            <person name="Jabbari K."/>
            <person name="Zhao M."/>
            <person name="Edger P.P."/>
            <person name="Chelaifa H."/>
            <person name="Tack D."/>
            <person name="Lassalle G."/>
            <person name="Mestiri I."/>
            <person name="Schnel N."/>
            <person name="Le Paslier M.C."/>
            <person name="Fan G."/>
            <person name="Renault V."/>
            <person name="Bayer P.E."/>
            <person name="Golicz A.A."/>
            <person name="Manoli S."/>
            <person name="Lee T.H."/>
            <person name="Thi V.H."/>
            <person name="Chalabi S."/>
            <person name="Hu Q."/>
            <person name="Fan C."/>
            <person name="Tollenaere R."/>
            <person name="Lu Y."/>
            <person name="Battail C."/>
            <person name="Shen J."/>
            <person name="Sidebottom C.H."/>
            <person name="Wang X."/>
            <person name="Canaguier A."/>
            <person name="Chauveau A."/>
            <person name="Berard A."/>
            <person name="Deniot G."/>
            <person name="Guan M."/>
            <person name="Liu Z."/>
            <person name="Sun F."/>
            <person name="Lim Y.P."/>
            <person name="Lyons E."/>
            <person name="Town C.D."/>
            <person name="Bancroft I."/>
            <person name="Wang X."/>
            <person name="Meng J."/>
            <person name="Ma J."/>
            <person name="Pires J.C."/>
            <person name="King G.J."/>
            <person name="Brunel D."/>
            <person name="Delourme R."/>
            <person name="Renard M."/>
            <person name="Aury J.M."/>
            <person name="Adams K.L."/>
            <person name="Batley J."/>
            <person name="Snowdon R.J."/>
            <person name="Tost J."/>
            <person name="Edwards D."/>
            <person name="Zhou Y."/>
            <person name="Hua W."/>
            <person name="Sharpe A.G."/>
            <person name="Paterson A.H."/>
            <person name="Guan C."/>
            <person name="Wincker P."/>
        </authorList>
    </citation>
    <scope>NUCLEOTIDE SEQUENCE [LARGE SCALE GENOMIC DNA]</scope>
    <source>
        <strain evidence="3">cv. Darmor-bzh</strain>
    </source>
</reference>
<dbReference type="InterPro" id="IPR012340">
    <property type="entry name" value="NA-bd_OB-fold"/>
</dbReference>
<dbReference type="AlphaFoldDB" id="A0A078IBY8"/>
<sequence length="69" mass="7660">MADTKPGLRKPAFTKVDQLRPGTSGHNVSVKIVSTNGVTERSRRWSSGSRCRRRSLGLSSSPQEMTKWT</sequence>
<dbReference type="Gramene" id="CDY47632">
    <property type="protein sequence ID" value="CDY47632"/>
    <property type="gene ID" value="GSBRNA2T00087851001"/>
</dbReference>
<keyword evidence="3" id="KW-1185">Reference proteome</keyword>
<proteinExistence type="predicted"/>
<name>A0A078IBY8_BRANA</name>